<comment type="similarity">
    <text evidence="1">Belongs to the metallophosphoesterase superfamily. YfcE family.</text>
</comment>
<dbReference type="Gene3D" id="3.60.21.10">
    <property type="match status" value="1"/>
</dbReference>
<gene>
    <name evidence="3" type="ORF">HF682_11360</name>
</gene>
<dbReference type="AlphaFoldDB" id="A0A847S1P0"/>
<sequence>MRIAVLSDIHGNLLALEAVVADLRRQGCDAVVNLGDSVSGPLQPLETAQLLMSQSGWIHVAGNHERQLLNLHPGSGPGDRYAREQLGEAELAWLAAQHHSQRLTDEVWLCHGSPSSDVTTLLQNGERPASPQEIEARLGHVSAELILCGHSHIPRNVRTRQGQWVVNPGSVGLQAYRDDHPWPHVVENGSPDARYALVERQAAGQWRVELRSVPYAHEAAAALAAQRQRLEWAQALRTGYLS</sequence>
<dbReference type="Pfam" id="PF12850">
    <property type="entry name" value="Metallophos_2"/>
    <property type="match status" value="1"/>
</dbReference>
<keyword evidence="4" id="KW-1185">Reference proteome</keyword>
<dbReference type="InterPro" id="IPR029052">
    <property type="entry name" value="Metallo-depent_PP-like"/>
</dbReference>
<dbReference type="Proteomes" id="UP000587991">
    <property type="component" value="Unassembled WGS sequence"/>
</dbReference>
<dbReference type="GO" id="GO:0005737">
    <property type="term" value="C:cytoplasm"/>
    <property type="evidence" value="ECO:0007669"/>
    <property type="project" value="TreeGrafter"/>
</dbReference>
<dbReference type="EMBL" id="JABAIM010000002">
    <property type="protein sequence ID" value="NLR75761.1"/>
    <property type="molecule type" value="Genomic_DNA"/>
</dbReference>
<name>A0A847S1P0_9NEIS</name>
<dbReference type="SUPFAM" id="SSF56300">
    <property type="entry name" value="Metallo-dependent phosphatases"/>
    <property type="match status" value="1"/>
</dbReference>
<dbReference type="PANTHER" id="PTHR42850:SF2">
    <property type="entry name" value="BLL5683 PROTEIN"/>
    <property type="match status" value="1"/>
</dbReference>
<evidence type="ECO:0000259" key="2">
    <source>
        <dbReference type="Pfam" id="PF12850"/>
    </source>
</evidence>
<evidence type="ECO:0000256" key="1">
    <source>
        <dbReference type="ARBA" id="ARBA00008950"/>
    </source>
</evidence>
<dbReference type="PIRSF" id="PIRSF000883">
    <property type="entry name" value="Pesterase_MJ0912"/>
    <property type="match status" value="1"/>
</dbReference>
<dbReference type="PANTHER" id="PTHR42850">
    <property type="entry name" value="METALLOPHOSPHOESTERASE"/>
    <property type="match status" value="1"/>
</dbReference>
<proteinExistence type="inferred from homology"/>
<reference evidence="3 4" key="1">
    <citation type="submission" date="2020-04" db="EMBL/GenBank/DDBJ databases">
        <title>Draft genome of Leeia sp. IMCC25680.</title>
        <authorList>
            <person name="Song J."/>
            <person name="Cho J.-C."/>
        </authorList>
    </citation>
    <scope>NUCLEOTIDE SEQUENCE [LARGE SCALE GENOMIC DNA]</scope>
    <source>
        <strain evidence="3 4">IMCC25680</strain>
    </source>
</reference>
<comment type="caution">
    <text evidence="3">The sequence shown here is derived from an EMBL/GenBank/DDBJ whole genome shotgun (WGS) entry which is preliminary data.</text>
</comment>
<dbReference type="InterPro" id="IPR050126">
    <property type="entry name" value="Ap4A_hydrolase"/>
</dbReference>
<protein>
    <submittedName>
        <fullName evidence="3">Metallophosphoesterase family protein</fullName>
    </submittedName>
</protein>
<evidence type="ECO:0000313" key="3">
    <source>
        <dbReference type="EMBL" id="NLR75761.1"/>
    </source>
</evidence>
<dbReference type="RefSeq" id="WP_168877405.1">
    <property type="nucleotide sequence ID" value="NZ_JABAIM010000002.1"/>
</dbReference>
<dbReference type="InterPro" id="IPR011152">
    <property type="entry name" value="Pesterase_MJ0912"/>
</dbReference>
<evidence type="ECO:0000313" key="4">
    <source>
        <dbReference type="Proteomes" id="UP000587991"/>
    </source>
</evidence>
<dbReference type="InterPro" id="IPR024654">
    <property type="entry name" value="Calcineurin-like_PHP_lpxH"/>
</dbReference>
<accession>A0A847S1P0</accession>
<feature type="domain" description="Calcineurin-like phosphoesterase" evidence="2">
    <location>
        <begin position="1"/>
        <end position="174"/>
    </location>
</feature>
<dbReference type="GO" id="GO:0016791">
    <property type="term" value="F:phosphatase activity"/>
    <property type="evidence" value="ECO:0007669"/>
    <property type="project" value="TreeGrafter"/>
</dbReference>
<organism evidence="3 4">
    <name type="scientific">Leeia aquatica</name>
    <dbReference type="NCBI Taxonomy" id="2725557"/>
    <lineage>
        <taxon>Bacteria</taxon>
        <taxon>Pseudomonadati</taxon>
        <taxon>Pseudomonadota</taxon>
        <taxon>Betaproteobacteria</taxon>
        <taxon>Neisseriales</taxon>
        <taxon>Leeiaceae</taxon>
        <taxon>Leeia</taxon>
    </lineage>
</organism>